<name>A0A645BG28_9ZZZZ</name>
<accession>A0A645BG28</accession>
<reference evidence="1" key="1">
    <citation type="submission" date="2019-08" db="EMBL/GenBank/DDBJ databases">
        <authorList>
            <person name="Kucharzyk K."/>
            <person name="Murdoch R.W."/>
            <person name="Higgins S."/>
            <person name="Loffler F."/>
        </authorList>
    </citation>
    <scope>NUCLEOTIDE SEQUENCE</scope>
</reference>
<organism evidence="1">
    <name type="scientific">bioreactor metagenome</name>
    <dbReference type="NCBI Taxonomy" id="1076179"/>
    <lineage>
        <taxon>unclassified sequences</taxon>
        <taxon>metagenomes</taxon>
        <taxon>ecological metagenomes</taxon>
    </lineage>
</organism>
<protein>
    <recommendedName>
        <fullName evidence="2">GTP cyclohydrolase 1 type 2 homolog</fullName>
    </recommendedName>
</protein>
<dbReference type="AlphaFoldDB" id="A0A645BG28"/>
<gene>
    <name evidence="1" type="ORF">SDC9_111285</name>
</gene>
<comment type="caution">
    <text evidence="1">The sequence shown here is derived from an EMBL/GenBank/DDBJ whole genome shotgun (WGS) entry which is preliminary data.</text>
</comment>
<dbReference type="EMBL" id="VSSQ01019928">
    <property type="protein sequence ID" value="MPM64399.1"/>
    <property type="molecule type" value="Genomic_DNA"/>
</dbReference>
<evidence type="ECO:0008006" key="2">
    <source>
        <dbReference type="Google" id="ProtNLM"/>
    </source>
</evidence>
<proteinExistence type="predicted"/>
<evidence type="ECO:0000313" key="1">
    <source>
        <dbReference type="EMBL" id="MPM64399.1"/>
    </source>
</evidence>
<sequence length="83" mass="9408">MPLDNFSEYSTSKTLADVLITGISANNEDYSEVHELERKSRINILGGTHYSTEKFACQKMCTYFEKLGLVSAFIEGEPVYEDM</sequence>